<dbReference type="Proteomes" id="UP001632038">
    <property type="component" value="Unassembled WGS sequence"/>
</dbReference>
<protein>
    <submittedName>
        <fullName evidence="1">Uncharacterized protein</fullName>
    </submittedName>
</protein>
<reference evidence="2" key="1">
    <citation type="journal article" date="2024" name="IScience">
        <title>Strigolactones Initiate the Formation of Haustorium-like Structures in Castilleja.</title>
        <authorList>
            <person name="Buerger M."/>
            <person name="Peterson D."/>
            <person name="Chory J."/>
        </authorList>
    </citation>
    <scope>NUCLEOTIDE SEQUENCE [LARGE SCALE GENOMIC DNA]</scope>
</reference>
<evidence type="ECO:0000313" key="1">
    <source>
        <dbReference type="EMBL" id="KAL3632620.1"/>
    </source>
</evidence>
<comment type="caution">
    <text evidence="1">The sequence shown here is derived from an EMBL/GenBank/DDBJ whole genome shotgun (WGS) entry which is preliminary data.</text>
</comment>
<name>A0ABD3CVD4_9LAMI</name>
<proteinExistence type="predicted"/>
<gene>
    <name evidence="1" type="ORF">CASFOL_025604</name>
</gene>
<sequence>MNHRRKYRVEASMNMVAVKKLMEETWEGEAHFKTKKKKHRVVINPQFYLKVWTSTPLLGEICKLSSS</sequence>
<dbReference type="EMBL" id="JAVIJP010000032">
    <property type="protein sequence ID" value="KAL3632620.1"/>
    <property type="molecule type" value="Genomic_DNA"/>
</dbReference>
<keyword evidence="2" id="KW-1185">Reference proteome</keyword>
<dbReference type="AlphaFoldDB" id="A0ABD3CVD4"/>
<evidence type="ECO:0000313" key="2">
    <source>
        <dbReference type="Proteomes" id="UP001632038"/>
    </source>
</evidence>
<accession>A0ABD3CVD4</accession>
<organism evidence="1 2">
    <name type="scientific">Castilleja foliolosa</name>
    <dbReference type="NCBI Taxonomy" id="1961234"/>
    <lineage>
        <taxon>Eukaryota</taxon>
        <taxon>Viridiplantae</taxon>
        <taxon>Streptophyta</taxon>
        <taxon>Embryophyta</taxon>
        <taxon>Tracheophyta</taxon>
        <taxon>Spermatophyta</taxon>
        <taxon>Magnoliopsida</taxon>
        <taxon>eudicotyledons</taxon>
        <taxon>Gunneridae</taxon>
        <taxon>Pentapetalae</taxon>
        <taxon>asterids</taxon>
        <taxon>lamiids</taxon>
        <taxon>Lamiales</taxon>
        <taxon>Orobanchaceae</taxon>
        <taxon>Pedicularideae</taxon>
        <taxon>Castillejinae</taxon>
        <taxon>Castilleja</taxon>
    </lineage>
</organism>